<name>A0A7C4NMZ9_9CREN</name>
<dbReference type="SUPFAM" id="SSF53300">
    <property type="entry name" value="vWA-like"/>
    <property type="match status" value="1"/>
</dbReference>
<proteinExistence type="predicted"/>
<evidence type="ECO:0000313" key="3">
    <source>
        <dbReference type="EMBL" id="HGQ64946.1"/>
    </source>
</evidence>
<dbReference type="PANTHER" id="PTHR45737">
    <property type="entry name" value="VON WILLEBRAND FACTOR A DOMAIN-CONTAINING PROTEIN 5A"/>
    <property type="match status" value="1"/>
</dbReference>
<dbReference type="Pfam" id="PF00092">
    <property type="entry name" value="VWA"/>
    <property type="match status" value="1"/>
</dbReference>
<evidence type="ECO:0000313" key="2">
    <source>
        <dbReference type="EMBL" id="HGQ36070.1"/>
    </source>
</evidence>
<dbReference type="PROSITE" id="PS50234">
    <property type="entry name" value="VWFA"/>
    <property type="match status" value="1"/>
</dbReference>
<protein>
    <submittedName>
        <fullName evidence="3">VWA domain-containing protein</fullName>
    </submittedName>
</protein>
<dbReference type="InterPro" id="IPR036465">
    <property type="entry name" value="vWFA_dom_sf"/>
</dbReference>
<accession>A0A7C4NMZ9</accession>
<organism evidence="3">
    <name type="scientific">Ignisphaera aggregans</name>
    <dbReference type="NCBI Taxonomy" id="334771"/>
    <lineage>
        <taxon>Archaea</taxon>
        <taxon>Thermoproteota</taxon>
        <taxon>Thermoprotei</taxon>
        <taxon>Desulfurococcales</taxon>
        <taxon>Desulfurococcaceae</taxon>
        <taxon>Ignisphaera</taxon>
    </lineage>
</organism>
<dbReference type="AlphaFoldDB" id="A0A7C4NMZ9"/>
<dbReference type="InterPro" id="IPR002035">
    <property type="entry name" value="VWF_A"/>
</dbReference>
<dbReference type="PANTHER" id="PTHR45737:SF6">
    <property type="entry name" value="VON WILLEBRAND FACTOR A DOMAIN-CONTAINING PROTEIN 5A"/>
    <property type="match status" value="1"/>
</dbReference>
<evidence type="ECO:0000259" key="1">
    <source>
        <dbReference type="PROSITE" id="PS50234"/>
    </source>
</evidence>
<gene>
    <name evidence="3" type="ORF">ENU08_06860</name>
    <name evidence="2" type="ORF">ENU41_05265</name>
</gene>
<dbReference type="EMBL" id="DTBD01000062">
    <property type="protein sequence ID" value="HGQ64946.1"/>
    <property type="molecule type" value="Genomic_DNA"/>
</dbReference>
<dbReference type="Gene3D" id="3.40.50.410">
    <property type="entry name" value="von Willebrand factor, type A domain"/>
    <property type="match status" value="1"/>
</dbReference>
<dbReference type="SMART" id="SM00327">
    <property type="entry name" value="VWA"/>
    <property type="match status" value="1"/>
</dbReference>
<feature type="domain" description="VWFA" evidence="1">
    <location>
        <begin position="39"/>
        <end position="219"/>
    </location>
</feature>
<sequence length="411" mass="45692">MSLSFEPRLAKMFVIDGKEDVVPFVIRVKGLKSVKTRSVYFIAIDSSLSMDGAKIFFAKEAVIRMLKHLDQEDYISVYTFCGKVSKIVSMEKIKDSDKITKLVADIKLGGGTDIHRVLEYMYRDILLLVSRAEKNNGDEVPKDIKIILVTDGNPTTGVKNENKILDIAEKLGKYTSISLVLGIGDDYNEKLLMDIASKTKGFFEHLSDPSAIPTLVDKMVSKYRALSAKNTKIFIRPAPGVGVYIYNKPAYNVKGGVEVEVGDVYGDEIVNVVGEFIVPPQKPGPIFLASMATNYVDGNDKPIESEIATLTIPCLRTGISESLEIDDKVFKEVNIVRMASVLAKNLYGEISANKLNELVQELTNMTIDIDRRDLYSRTIDLKAQLEKEGLSPEVIKKFVALLSKILSGRYE</sequence>
<comment type="caution">
    <text evidence="3">The sequence shown here is derived from an EMBL/GenBank/DDBJ whole genome shotgun (WGS) entry which is preliminary data.</text>
</comment>
<reference evidence="3" key="1">
    <citation type="journal article" date="2020" name="mSystems">
        <title>Genome- and Community-Level Interaction Insights into Carbon Utilization and Element Cycling Functions of Hydrothermarchaeota in Hydrothermal Sediment.</title>
        <authorList>
            <person name="Zhou Z."/>
            <person name="Liu Y."/>
            <person name="Xu W."/>
            <person name="Pan J."/>
            <person name="Luo Z.H."/>
            <person name="Li M."/>
        </authorList>
    </citation>
    <scope>NUCLEOTIDE SEQUENCE [LARGE SCALE GENOMIC DNA]</scope>
    <source>
        <strain evidence="3">SpSt-637</strain>
        <strain evidence="2">SpSt-667</strain>
    </source>
</reference>
<dbReference type="EMBL" id="DTCK01000034">
    <property type="protein sequence ID" value="HGQ36070.1"/>
    <property type="molecule type" value="Genomic_DNA"/>
</dbReference>